<dbReference type="Pfam" id="PF00196">
    <property type="entry name" value="GerE"/>
    <property type="match status" value="1"/>
</dbReference>
<gene>
    <name evidence="5" type="ORF">F0Q45_12465</name>
</gene>
<feature type="domain" description="HTH luxR-type" evidence="4">
    <location>
        <begin position="409"/>
        <end position="475"/>
    </location>
</feature>
<evidence type="ECO:0000256" key="3">
    <source>
        <dbReference type="ARBA" id="ARBA00023163"/>
    </source>
</evidence>
<keyword evidence="3" id="KW-0804">Transcription</keyword>
<dbReference type="PANTHER" id="PTHR44688">
    <property type="entry name" value="DNA-BINDING TRANSCRIPTIONAL ACTIVATOR DEVR_DOSR"/>
    <property type="match status" value="1"/>
</dbReference>
<dbReference type="InterPro" id="IPR036388">
    <property type="entry name" value="WH-like_DNA-bd_sf"/>
</dbReference>
<dbReference type="PROSITE" id="PS00622">
    <property type="entry name" value="HTH_LUXR_1"/>
    <property type="match status" value="1"/>
</dbReference>
<dbReference type="Proteomes" id="UP000324701">
    <property type="component" value="Unassembled WGS sequence"/>
</dbReference>
<dbReference type="PRINTS" id="PR00038">
    <property type="entry name" value="HTHLUXR"/>
</dbReference>
<dbReference type="GO" id="GO:0006355">
    <property type="term" value="P:regulation of DNA-templated transcription"/>
    <property type="evidence" value="ECO:0007669"/>
    <property type="project" value="InterPro"/>
</dbReference>
<evidence type="ECO:0000313" key="6">
    <source>
        <dbReference type="Proteomes" id="UP000324701"/>
    </source>
</evidence>
<dbReference type="Gene3D" id="3.30.450.40">
    <property type="match status" value="1"/>
</dbReference>
<dbReference type="SUPFAM" id="SSF46894">
    <property type="entry name" value="C-terminal effector domain of the bipartite response regulators"/>
    <property type="match status" value="1"/>
</dbReference>
<dbReference type="InterPro" id="IPR003018">
    <property type="entry name" value="GAF"/>
</dbReference>
<dbReference type="InterPro" id="IPR016032">
    <property type="entry name" value="Sig_transdc_resp-reg_C-effctor"/>
</dbReference>
<keyword evidence="6" id="KW-1185">Reference proteome</keyword>
<dbReference type="SMART" id="SM00421">
    <property type="entry name" value="HTH_LUXR"/>
    <property type="match status" value="1"/>
</dbReference>
<name>A0A5B1BMT3_MYCSI</name>
<dbReference type="PANTHER" id="PTHR44688:SF16">
    <property type="entry name" value="DNA-BINDING TRANSCRIPTIONAL ACTIVATOR DEVR_DOSR"/>
    <property type="match status" value="1"/>
</dbReference>
<dbReference type="InterPro" id="IPR000792">
    <property type="entry name" value="Tscrpt_reg_LuxR_C"/>
</dbReference>
<dbReference type="AlphaFoldDB" id="A0A5B1BMT3"/>
<keyword evidence="1" id="KW-0805">Transcription regulation</keyword>
<dbReference type="GO" id="GO:0003677">
    <property type="term" value="F:DNA binding"/>
    <property type="evidence" value="ECO:0007669"/>
    <property type="project" value="UniProtKB-KW"/>
</dbReference>
<dbReference type="Gene3D" id="1.10.10.10">
    <property type="entry name" value="Winged helix-like DNA-binding domain superfamily/Winged helix DNA-binding domain"/>
    <property type="match status" value="1"/>
</dbReference>
<accession>A0A5B1BMT3</accession>
<dbReference type="OrthoDB" id="161302at2"/>
<keyword evidence="2" id="KW-0238">DNA-binding</keyword>
<comment type="caution">
    <text evidence="5">The sequence shown here is derived from an EMBL/GenBank/DDBJ whole genome shotgun (WGS) entry which is preliminary data.</text>
</comment>
<protein>
    <submittedName>
        <fullName evidence="5">GAF domain-containing protein</fullName>
    </submittedName>
</protein>
<evidence type="ECO:0000256" key="1">
    <source>
        <dbReference type="ARBA" id="ARBA00023015"/>
    </source>
</evidence>
<evidence type="ECO:0000256" key="2">
    <source>
        <dbReference type="ARBA" id="ARBA00023125"/>
    </source>
</evidence>
<dbReference type="InterPro" id="IPR029016">
    <property type="entry name" value="GAF-like_dom_sf"/>
</dbReference>
<dbReference type="SUPFAM" id="SSF55781">
    <property type="entry name" value="GAF domain-like"/>
    <property type="match status" value="1"/>
</dbReference>
<evidence type="ECO:0000259" key="4">
    <source>
        <dbReference type="PROSITE" id="PS50043"/>
    </source>
</evidence>
<dbReference type="CDD" id="cd06170">
    <property type="entry name" value="LuxR_C_like"/>
    <property type="match status" value="1"/>
</dbReference>
<proteinExistence type="predicted"/>
<reference evidence="5 6" key="1">
    <citation type="submission" date="2019-09" db="EMBL/GenBank/DDBJ databases">
        <title>Report of infection by Mycobacterium simiae a patient suffering from pulmonary tuberculosis.</title>
        <authorList>
            <person name="Mohanty P.S."/>
            <person name="Bansal A.K."/>
            <person name="Singh H."/>
            <person name="Sharma S."/>
            <person name="Patil S.A."/>
            <person name="Upadhaya P."/>
            <person name="Singh P.K."/>
            <person name="Kumar D."/>
            <person name="Kumar S."/>
            <person name="Singh R.K."/>
            <person name="Chaudhary B."/>
        </authorList>
    </citation>
    <scope>NUCLEOTIDE SEQUENCE [LARGE SCALE GENOMIC DNA]</scope>
    <source>
        <strain evidence="5 6">JAL-560-SIM</strain>
    </source>
</reference>
<sequence length="492" mass="54302">MPVPTSVPAGWPARANPTRKLHSAALWPASSARREIWKRLPCWCDALPSSFGHMSTATLDPPGTTDFWPRSGENVLRFPEIRSIRVADAGEWSLVGDPLRDTELRERVVLALREVAALPEFENLETLHDDRNFGNIQAALKSAYCHLAEVAGESSTTNGPGRLQVVALLTKIGHLQLEVAQAQGRQRHDRYAATRSALSRLHGVDSIEQMLERAPAELCRCGFDRAIVSRVEESMWWVESVHVKGDPEWASEIARVGRAHPVHIDHMLIESEIMRRRAPVLVRDAQHDRRTNAAIGQASLSRSYVAAPIMPDGRIIGLLHADCYVSRRHVDEEDLAVLWMFAEAFGYAFQRTALSERLRGARNEIQRMVRGIATAADDLCTARTELGRPQPQADGITAPPPIAASLAANSGIESLLSRREIEVVALMSQGKSNGAIATHLVISEGTVKTHVKHILRKLKASNRAEAVFRYMRMTAVHGSAPPVQGRLSTVAR</sequence>
<organism evidence="5 6">
    <name type="scientific">Mycobacterium simiae</name>
    <name type="common">Mycobacterium habana</name>
    <dbReference type="NCBI Taxonomy" id="1784"/>
    <lineage>
        <taxon>Bacteria</taxon>
        <taxon>Bacillati</taxon>
        <taxon>Actinomycetota</taxon>
        <taxon>Actinomycetes</taxon>
        <taxon>Mycobacteriales</taxon>
        <taxon>Mycobacteriaceae</taxon>
        <taxon>Mycobacterium</taxon>
        <taxon>Mycobacterium simiae complex</taxon>
    </lineage>
</organism>
<dbReference type="EMBL" id="VTZN01000066">
    <property type="protein sequence ID" value="KAA1249927.1"/>
    <property type="molecule type" value="Genomic_DNA"/>
</dbReference>
<dbReference type="SMART" id="SM00065">
    <property type="entry name" value="GAF"/>
    <property type="match status" value="1"/>
</dbReference>
<dbReference type="Pfam" id="PF13185">
    <property type="entry name" value="GAF_2"/>
    <property type="match status" value="1"/>
</dbReference>
<evidence type="ECO:0000313" key="5">
    <source>
        <dbReference type="EMBL" id="KAA1249927.1"/>
    </source>
</evidence>
<dbReference type="PROSITE" id="PS50043">
    <property type="entry name" value="HTH_LUXR_2"/>
    <property type="match status" value="1"/>
</dbReference>